<evidence type="ECO:0000256" key="9">
    <source>
        <dbReference type="ARBA" id="ARBA00023065"/>
    </source>
</evidence>
<dbReference type="GO" id="GO:0045259">
    <property type="term" value="C:proton-transporting ATP synthase complex"/>
    <property type="evidence" value="ECO:0007669"/>
    <property type="project" value="UniProtKB-KW"/>
</dbReference>
<comment type="subcellular location">
    <subcellularLocation>
        <location evidence="12 13">Cell membrane</location>
        <topology evidence="12 13">Multi-pass membrane protein</topology>
    </subcellularLocation>
    <subcellularLocation>
        <location evidence="1">Membrane</location>
        <topology evidence="1">Multi-pass membrane protein</topology>
    </subcellularLocation>
</comment>
<dbReference type="Proteomes" id="UP000012083">
    <property type="component" value="Chromosome"/>
</dbReference>
<feature type="transmembrane region" description="Helical" evidence="12">
    <location>
        <begin position="110"/>
        <end position="137"/>
    </location>
</feature>
<keyword evidence="3 12" id="KW-0813">Transport</keyword>
<keyword evidence="7 12" id="KW-0375">Hydrogen ion transport</keyword>
<proteinExistence type="inferred from homology"/>
<keyword evidence="4 12" id="KW-1003">Cell membrane</keyword>
<keyword evidence="9 12" id="KW-0406">Ion transport</keyword>
<dbReference type="InterPro" id="IPR023011">
    <property type="entry name" value="ATP_synth_F0_asu_AS"/>
</dbReference>
<dbReference type="InterPro" id="IPR045082">
    <property type="entry name" value="ATP_syn_F0_a_bact/chloroplast"/>
</dbReference>
<evidence type="ECO:0000256" key="3">
    <source>
        <dbReference type="ARBA" id="ARBA00022448"/>
    </source>
</evidence>
<reference evidence="14 15" key="1">
    <citation type="journal article" date="2013" name="Genome Biol. Evol.">
        <title>The evolution of genomic instability in the obligate endosymbionts of whiteflies.</title>
        <authorList>
            <person name="Sloan D.B."/>
            <person name="Moran N.A."/>
        </authorList>
    </citation>
    <scope>NUCLEOTIDE SEQUENCE [LARGE SCALE GENOMIC DNA]</scope>
    <source>
        <strain evidence="14 15">TV</strain>
    </source>
</reference>
<evidence type="ECO:0000256" key="13">
    <source>
        <dbReference type="RuleBase" id="RU000483"/>
    </source>
</evidence>
<evidence type="ECO:0000256" key="1">
    <source>
        <dbReference type="ARBA" id="ARBA00004141"/>
    </source>
</evidence>
<feature type="transmembrane region" description="Helical" evidence="12">
    <location>
        <begin position="242"/>
        <end position="267"/>
    </location>
</feature>
<keyword evidence="6 12" id="KW-0812">Transmembrane</keyword>
<evidence type="ECO:0000256" key="4">
    <source>
        <dbReference type="ARBA" id="ARBA00022475"/>
    </source>
</evidence>
<dbReference type="PRINTS" id="PR00123">
    <property type="entry name" value="ATPASEA"/>
</dbReference>
<sequence>MNNFYYTKYIKHHLQNLTFGYYPNQGWIFAQNIEQIKSMGFVSINLDSILVSIVMGWLFLFVFKNCSFLLNYNTTPKGLLNVVEYIIEIINKIIINNFKYNNEVIGPLSLVIFMCILLMNVIDLLPMDIINIILYLLNIDKNIKILATSDINITVGMSLTVFVIILFYNIKNKGLTGWIKEICIKPFNNIFFIPFNLILEMINLLIEPLSLSLRLFGNMFASEVIFILINLLPYWIQWIVSLIWGIFHILIIPLQSFIFMMLTIIYLNKSYKTNN</sequence>
<dbReference type="InterPro" id="IPR000568">
    <property type="entry name" value="ATP_synth_F0_asu"/>
</dbReference>
<dbReference type="SUPFAM" id="SSF81336">
    <property type="entry name" value="F1F0 ATP synthase subunit A"/>
    <property type="match status" value="1"/>
</dbReference>
<dbReference type="PANTHER" id="PTHR42823">
    <property type="entry name" value="ATP SYNTHASE SUBUNIT A, CHLOROPLASTIC"/>
    <property type="match status" value="1"/>
</dbReference>
<evidence type="ECO:0000256" key="7">
    <source>
        <dbReference type="ARBA" id="ARBA00022781"/>
    </source>
</evidence>
<dbReference type="KEGG" id="pld:PalTV_266"/>
<evidence type="ECO:0000256" key="6">
    <source>
        <dbReference type="ARBA" id="ARBA00022692"/>
    </source>
</evidence>
<protein>
    <recommendedName>
        <fullName evidence="12 13">ATP synthase subunit a</fullName>
    </recommendedName>
    <alternativeName>
        <fullName evidence="12">ATP synthase F0 sector subunit a</fullName>
    </alternativeName>
    <alternativeName>
        <fullName evidence="12">F-ATPase subunit 6</fullName>
    </alternativeName>
</protein>
<dbReference type="GO" id="GO:0005886">
    <property type="term" value="C:plasma membrane"/>
    <property type="evidence" value="ECO:0007669"/>
    <property type="project" value="UniProtKB-SubCell"/>
</dbReference>
<dbReference type="PANTHER" id="PTHR42823:SF3">
    <property type="entry name" value="ATP SYNTHASE SUBUNIT A, CHLOROPLASTIC"/>
    <property type="match status" value="1"/>
</dbReference>
<dbReference type="InterPro" id="IPR035908">
    <property type="entry name" value="F0_ATP_A_sf"/>
</dbReference>
<keyword evidence="8 12" id="KW-1133">Transmembrane helix</keyword>
<keyword evidence="5 12" id="KW-0138">CF(0)</keyword>
<evidence type="ECO:0000256" key="8">
    <source>
        <dbReference type="ARBA" id="ARBA00022989"/>
    </source>
</evidence>
<dbReference type="Pfam" id="PF00119">
    <property type="entry name" value="ATP-synt_A"/>
    <property type="match status" value="1"/>
</dbReference>
<comment type="similarity">
    <text evidence="2 12 13">Belongs to the ATPase A chain family.</text>
</comment>
<evidence type="ECO:0000256" key="10">
    <source>
        <dbReference type="ARBA" id="ARBA00023136"/>
    </source>
</evidence>
<dbReference type="PROSITE" id="PS00449">
    <property type="entry name" value="ATPASE_A"/>
    <property type="match status" value="1"/>
</dbReference>
<keyword evidence="11 12" id="KW-0066">ATP synthesis</keyword>
<dbReference type="FunFam" id="1.20.120.220:FF:000002">
    <property type="entry name" value="ATP synthase subunit a"/>
    <property type="match status" value="1"/>
</dbReference>
<comment type="function">
    <text evidence="12 13">Key component of the proton channel; it plays a direct role in the translocation of protons across the membrane.</text>
</comment>
<evidence type="ECO:0000313" key="14">
    <source>
        <dbReference type="EMBL" id="AGI27235.1"/>
    </source>
</evidence>
<evidence type="ECO:0000256" key="11">
    <source>
        <dbReference type="ARBA" id="ARBA00023310"/>
    </source>
</evidence>
<dbReference type="Gene3D" id="1.20.120.220">
    <property type="entry name" value="ATP synthase, F0 complex, subunit A"/>
    <property type="match status" value="1"/>
</dbReference>
<accession>A0A8D3X7R5</accession>
<organism evidence="14 15">
    <name type="scientific">Candidatus Portiera aleyrodidarum TV</name>
    <dbReference type="NCBI Taxonomy" id="1297582"/>
    <lineage>
        <taxon>Bacteria</taxon>
        <taxon>Pseudomonadati</taxon>
        <taxon>Pseudomonadota</taxon>
        <taxon>Gammaproteobacteria</taxon>
        <taxon>Candidatus Johnevansiales</taxon>
        <taxon>Candidatus Johnevansiaceae</taxon>
        <taxon>Candidatus Portiera</taxon>
    </lineage>
</organism>
<gene>
    <name evidence="12 14" type="primary">atpB</name>
    <name evidence="14" type="ORF">PalTV_266</name>
</gene>
<name>A0A8D3X7R5_9GAMM</name>
<evidence type="ECO:0000256" key="5">
    <source>
        <dbReference type="ARBA" id="ARBA00022547"/>
    </source>
</evidence>
<dbReference type="RefSeq" id="WP_015482646.1">
    <property type="nucleotide sequence ID" value="NC_020831.1"/>
</dbReference>
<dbReference type="GO" id="GO:0046933">
    <property type="term" value="F:proton-transporting ATP synthase activity, rotational mechanism"/>
    <property type="evidence" value="ECO:0007669"/>
    <property type="project" value="UniProtKB-UniRule"/>
</dbReference>
<keyword evidence="10 12" id="KW-0472">Membrane</keyword>
<feature type="transmembrane region" description="Helical" evidence="12">
    <location>
        <begin position="44"/>
        <end position="63"/>
    </location>
</feature>
<dbReference type="EMBL" id="CP004358">
    <property type="protein sequence ID" value="AGI27235.1"/>
    <property type="molecule type" value="Genomic_DNA"/>
</dbReference>
<dbReference type="CDD" id="cd00310">
    <property type="entry name" value="ATP-synt_Fo_a_6"/>
    <property type="match status" value="1"/>
</dbReference>
<dbReference type="HAMAP" id="MF_01393">
    <property type="entry name" value="ATP_synth_a_bact"/>
    <property type="match status" value="1"/>
</dbReference>
<dbReference type="NCBIfam" id="TIGR01131">
    <property type="entry name" value="ATP_synt_6_or_A"/>
    <property type="match status" value="1"/>
</dbReference>
<dbReference type="GO" id="GO:0042777">
    <property type="term" value="P:proton motive force-driven plasma membrane ATP synthesis"/>
    <property type="evidence" value="ECO:0007669"/>
    <property type="project" value="TreeGrafter"/>
</dbReference>
<dbReference type="AlphaFoldDB" id="A0A8D3X7R5"/>
<evidence type="ECO:0000256" key="2">
    <source>
        <dbReference type="ARBA" id="ARBA00006810"/>
    </source>
</evidence>
<feature type="transmembrane region" description="Helical" evidence="12">
    <location>
        <begin position="149"/>
        <end position="170"/>
    </location>
</feature>
<evidence type="ECO:0000313" key="15">
    <source>
        <dbReference type="Proteomes" id="UP000012083"/>
    </source>
</evidence>
<dbReference type="NCBIfam" id="NF004477">
    <property type="entry name" value="PRK05815.1-1"/>
    <property type="match status" value="1"/>
</dbReference>
<feature type="transmembrane region" description="Helical" evidence="12">
    <location>
        <begin position="215"/>
        <end position="236"/>
    </location>
</feature>
<evidence type="ECO:0000256" key="12">
    <source>
        <dbReference type="HAMAP-Rule" id="MF_01393"/>
    </source>
</evidence>
<feature type="transmembrane region" description="Helical" evidence="12">
    <location>
        <begin position="190"/>
        <end position="206"/>
    </location>
</feature>